<evidence type="ECO:0000259" key="6">
    <source>
        <dbReference type="Pfam" id="PF00892"/>
    </source>
</evidence>
<dbReference type="RefSeq" id="WP_212786207.1">
    <property type="nucleotide sequence ID" value="NZ_AP019536.1"/>
</dbReference>
<keyword evidence="8" id="KW-1185">Reference proteome</keyword>
<dbReference type="KEGG" id="fku:FGKAn22_02730"/>
<feature type="transmembrane region" description="Helical" evidence="5">
    <location>
        <begin position="237"/>
        <end position="256"/>
    </location>
</feature>
<dbReference type="AlphaFoldDB" id="A0AAN1SYS4"/>
<organism evidence="7 8">
    <name type="scientific">Ferrigenium kumadai</name>
    <dbReference type="NCBI Taxonomy" id="1682490"/>
    <lineage>
        <taxon>Bacteria</taxon>
        <taxon>Pseudomonadati</taxon>
        <taxon>Pseudomonadota</taxon>
        <taxon>Betaproteobacteria</taxon>
        <taxon>Nitrosomonadales</taxon>
        <taxon>Gallionellaceae</taxon>
        <taxon>Ferrigenium</taxon>
    </lineage>
</organism>
<reference evidence="7 8" key="1">
    <citation type="submission" date="2019-03" db="EMBL/GenBank/DDBJ databases">
        <title>Complete genome sequence of Ferrigenium kumadai strain An22, a microaerophilic iron-oxidizing bacterium isolated from a paddy field soil.</title>
        <authorList>
            <person name="Watanabe T."/>
            <person name="Asakawa S."/>
        </authorList>
    </citation>
    <scope>NUCLEOTIDE SEQUENCE [LARGE SCALE GENOMIC DNA]</scope>
    <source>
        <strain evidence="7 8">An22</strain>
    </source>
</reference>
<dbReference type="InterPro" id="IPR000620">
    <property type="entry name" value="EamA_dom"/>
</dbReference>
<keyword evidence="2 5" id="KW-0812">Transmembrane</keyword>
<feature type="transmembrane region" description="Helical" evidence="5">
    <location>
        <begin position="121"/>
        <end position="139"/>
    </location>
</feature>
<evidence type="ECO:0000313" key="8">
    <source>
        <dbReference type="Proteomes" id="UP001319121"/>
    </source>
</evidence>
<dbReference type="SUPFAM" id="SSF103481">
    <property type="entry name" value="Multidrug resistance efflux transporter EmrE"/>
    <property type="match status" value="2"/>
</dbReference>
<proteinExistence type="predicted"/>
<feature type="transmembrane region" description="Helical" evidence="5">
    <location>
        <begin position="90"/>
        <end position="109"/>
    </location>
</feature>
<feature type="transmembrane region" description="Helical" evidence="5">
    <location>
        <begin position="32"/>
        <end position="52"/>
    </location>
</feature>
<name>A0AAN1SYS4_9PROT</name>
<evidence type="ECO:0000256" key="3">
    <source>
        <dbReference type="ARBA" id="ARBA00022989"/>
    </source>
</evidence>
<gene>
    <name evidence="7" type="primary">pagO</name>
    <name evidence="7" type="ORF">FGKAn22_02730</name>
</gene>
<dbReference type="PANTHER" id="PTHR32322:SF14">
    <property type="entry name" value="PROTEIN PAGO"/>
    <property type="match status" value="1"/>
</dbReference>
<evidence type="ECO:0000256" key="1">
    <source>
        <dbReference type="ARBA" id="ARBA00004141"/>
    </source>
</evidence>
<dbReference type="GO" id="GO:0016020">
    <property type="term" value="C:membrane"/>
    <property type="evidence" value="ECO:0007669"/>
    <property type="project" value="UniProtKB-SubCell"/>
</dbReference>
<feature type="transmembrane region" description="Helical" evidence="5">
    <location>
        <begin position="262"/>
        <end position="280"/>
    </location>
</feature>
<feature type="transmembrane region" description="Helical" evidence="5">
    <location>
        <begin position="145"/>
        <end position="166"/>
    </location>
</feature>
<feature type="transmembrane region" description="Helical" evidence="5">
    <location>
        <begin position="64"/>
        <end position="84"/>
    </location>
</feature>
<evidence type="ECO:0000256" key="5">
    <source>
        <dbReference type="SAM" id="Phobius"/>
    </source>
</evidence>
<dbReference type="InterPro" id="IPR050638">
    <property type="entry name" value="AA-Vitamin_Transporters"/>
</dbReference>
<dbReference type="PANTHER" id="PTHR32322">
    <property type="entry name" value="INNER MEMBRANE TRANSPORTER"/>
    <property type="match status" value="1"/>
</dbReference>
<protein>
    <submittedName>
        <fullName evidence="7">Membrane protein</fullName>
    </submittedName>
</protein>
<evidence type="ECO:0000256" key="2">
    <source>
        <dbReference type="ARBA" id="ARBA00022692"/>
    </source>
</evidence>
<dbReference type="Proteomes" id="UP001319121">
    <property type="component" value="Chromosome"/>
</dbReference>
<evidence type="ECO:0000256" key="4">
    <source>
        <dbReference type="ARBA" id="ARBA00023136"/>
    </source>
</evidence>
<dbReference type="Pfam" id="PF00892">
    <property type="entry name" value="EamA"/>
    <property type="match status" value="2"/>
</dbReference>
<keyword evidence="3 5" id="KW-1133">Transmembrane helix</keyword>
<feature type="transmembrane region" description="Helical" evidence="5">
    <location>
        <begin position="178"/>
        <end position="197"/>
    </location>
</feature>
<comment type="subcellular location">
    <subcellularLocation>
        <location evidence="1">Membrane</location>
        <topology evidence="1">Multi-pass membrane protein</topology>
    </subcellularLocation>
</comment>
<feature type="transmembrane region" description="Helical" evidence="5">
    <location>
        <begin position="209"/>
        <end position="230"/>
    </location>
</feature>
<keyword evidence="4 5" id="KW-0472">Membrane</keyword>
<dbReference type="EMBL" id="AP019536">
    <property type="protein sequence ID" value="BBI98580.1"/>
    <property type="molecule type" value="Genomic_DNA"/>
</dbReference>
<feature type="domain" description="EamA" evidence="6">
    <location>
        <begin position="8"/>
        <end position="135"/>
    </location>
</feature>
<evidence type="ECO:0000313" key="7">
    <source>
        <dbReference type="EMBL" id="BBI98580.1"/>
    </source>
</evidence>
<dbReference type="InterPro" id="IPR037185">
    <property type="entry name" value="EmrE-like"/>
</dbReference>
<accession>A0AAN1SYS4</accession>
<sequence>MSLPAAFVSVILIWSTTPLAIKWSALGVGPSFAVFSRMAIGALLCVALLALLRVRIPLHRRARQAYLVSGISMFGAMALTYWSSKFVSSGMISVLFGLSPLMTSLGAALWLKEESLTNSKLAGMVLGVIGLLLVFRGGLDIGAEAGLGLAALLFAVLLQSLGLVWLKRIGDDSPPLATTLGSLVVALPLFFASWWLSDGHLPEDLPERAVAATVYLGAVGSVLGFALYYYMIKHMEAGRIALITLITPVLALLLGHGLNDEAVLPQVWLGTASILLGLGLHRWGDQWEQAVAKLLVK</sequence>
<feature type="domain" description="EamA" evidence="6">
    <location>
        <begin position="147"/>
        <end position="279"/>
    </location>
</feature>